<keyword evidence="1" id="KW-1133">Transmembrane helix</keyword>
<gene>
    <name evidence="2" type="ORF">A2893_00535</name>
</gene>
<keyword evidence="1" id="KW-0812">Transmembrane</keyword>
<dbReference type="InterPro" id="IPR011042">
    <property type="entry name" value="6-blade_b-propeller_TolB-like"/>
</dbReference>
<keyword evidence="1" id="KW-0472">Membrane</keyword>
<proteinExistence type="predicted"/>
<name>A0A1F8BIU8_9BACT</name>
<dbReference type="SUPFAM" id="SSF63825">
    <property type="entry name" value="YWTD domain"/>
    <property type="match status" value="1"/>
</dbReference>
<feature type="transmembrane region" description="Helical" evidence="1">
    <location>
        <begin position="277"/>
        <end position="297"/>
    </location>
</feature>
<dbReference type="EMBL" id="MGHH01000014">
    <property type="protein sequence ID" value="OGM63981.1"/>
    <property type="molecule type" value="Genomic_DNA"/>
</dbReference>
<comment type="caution">
    <text evidence="2">The sequence shown here is derived from an EMBL/GenBank/DDBJ whole genome shotgun (WGS) entry which is preliminary data.</text>
</comment>
<organism evidence="2 3">
    <name type="scientific">Candidatus Woesebacteria bacterium RIFCSPLOWO2_01_FULL_39_25</name>
    <dbReference type="NCBI Taxonomy" id="1802521"/>
    <lineage>
        <taxon>Bacteria</taxon>
        <taxon>Candidatus Woeseibacteriota</taxon>
    </lineage>
</organism>
<dbReference type="STRING" id="1802521.A2893_00535"/>
<accession>A0A1F8BIU8</accession>
<dbReference type="AlphaFoldDB" id="A0A1F8BIU8"/>
<dbReference type="Gene3D" id="2.120.10.30">
    <property type="entry name" value="TolB, C-terminal domain"/>
    <property type="match status" value="1"/>
</dbReference>
<reference evidence="2 3" key="1">
    <citation type="journal article" date="2016" name="Nat. Commun.">
        <title>Thousands of microbial genomes shed light on interconnected biogeochemical processes in an aquifer system.</title>
        <authorList>
            <person name="Anantharaman K."/>
            <person name="Brown C.T."/>
            <person name="Hug L.A."/>
            <person name="Sharon I."/>
            <person name="Castelle C.J."/>
            <person name="Probst A.J."/>
            <person name="Thomas B.C."/>
            <person name="Singh A."/>
            <person name="Wilkins M.J."/>
            <person name="Karaoz U."/>
            <person name="Brodie E.L."/>
            <person name="Williams K.H."/>
            <person name="Hubbard S.S."/>
            <person name="Banfield J.F."/>
        </authorList>
    </citation>
    <scope>NUCLEOTIDE SEQUENCE [LARGE SCALE GENOMIC DNA]</scope>
</reference>
<dbReference type="Proteomes" id="UP000176725">
    <property type="component" value="Unassembled WGS sequence"/>
</dbReference>
<sequence length="634" mass="69835">MSYIITSAKITGNPDKGGWAQAYQFTPADPEKLTSRGQFFAVISTGTKEEGIDAVSAGRELLSRVHEEYFGRGEGSAFSTLSSSVEKVIEEFSSWEDVEIGCIIYLTDIVYIVVGGGAKVYLLRNDILTPLIQSENGKCLAASGHPHDSDLFIIGSSSFFTSFSAGVIKGSAIGKDPNYAVESLAPTLHALPAAGKVGALFLSFAQGPEVNERIAKIENKIQKVPIPRSSTRGELPPQNENVGTGFIKSLLKRVKETRVYVQADAGFDRESNPKRRISLGLGAALLVLLVVSIVFGIREKKQKDIKENYVETLASASHNLSEADELYSLNPERSRELLIEARQKVLGLSSEGVQDSTLDELKKKIEENEKKILGEFRVEAESFVELALLSDGFEADEVVMSQEVAYVVDKDSRKIIRVGVGNKRSEVIVGPHVIDKIDNIAVYSDRVFVVNSEGVFEIEEGRVDTKIDPEWMGSVLAYSYAANFYILDKGASTIYRYTSTETGFGSKKDWFNEGVTFDVSEARAWVIDGAIWLVTEKGQILKFSLGLPRPFSLTGVFPVVGKSLAIYTDDQLENLYILDNENERVVVVTKDGEYKAQYISSDIRESKGLVVSEKEKKIILLNSDKLLSIELEHL</sequence>
<evidence type="ECO:0008006" key="4">
    <source>
        <dbReference type="Google" id="ProtNLM"/>
    </source>
</evidence>
<evidence type="ECO:0000256" key="1">
    <source>
        <dbReference type="SAM" id="Phobius"/>
    </source>
</evidence>
<evidence type="ECO:0000313" key="3">
    <source>
        <dbReference type="Proteomes" id="UP000176725"/>
    </source>
</evidence>
<protein>
    <recommendedName>
        <fullName evidence="4">PPM-type phosphatase domain-containing protein</fullName>
    </recommendedName>
</protein>
<evidence type="ECO:0000313" key="2">
    <source>
        <dbReference type="EMBL" id="OGM63981.1"/>
    </source>
</evidence>